<sequence>MGQLCVVFTYNMNPFLILFRTLQQNYYKDYTLSFQTHKGWAALRLRYFFFFCIFYNLTDLCNLYNSSRMCAGTHLRLLGGIFEGQEAILRLHEIHSAGCFNELLGHKNVYINEPERTQPFQKRCL</sequence>
<reference evidence="1" key="1">
    <citation type="submission" date="2019-12" db="EMBL/GenBank/DDBJ databases">
        <title>An insight into the sialome of adult female Ixodes ricinus ticks feeding for 6 days.</title>
        <authorList>
            <person name="Perner J."/>
            <person name="Ribeiro J.M.C."/>
        </authorList>
    </citation>
    <scope>NUCLEOTIDE SEQUENCE</scope>
    <source>
        <strain evidence="1">Semi-engorged</strain>
        <tissue evidence="1">Salivary glands</tissue>
    </source>
</reference>
<dbReference type="EMBL" id="GIFC01009663">
    <property type="protein sequence ID" value="MXU91746.1"/>
    <property type="molecule type" value="Transcribed_RNA"/>
</dbReference>
<organism evidence="1">
    <name type="scientific">Ixodes ricinus</name>
    <name type="common">Common tick</name>
    <name type="synonym">Acarus ricinus</name>
    <dbReference type="NCBI Taxonomy" id="34613"/>
    <lineage>
        <taxon>Eukaryota</taxon>
        <taxon>Metazoa</taxon>
        <taxon>Ecdysozoa</taxon>
        <taxon>Arthropoda</taxon>
        <taxon>Chelicerata</taxon>
        <taxon>Arachnida</taxon>
        <taxon>Acari</taxon>
        <taxon>Parasitiformes</taxon>
        <taxon>Ixodida</taxon>
        <taxon>Ixodoidea</taxon>
        <taxon>Ixodidae</taxon>
        <taxon>Ixodinae</taxon>
        <taxon>Ixodes</taxon>
    </lineage>
</organism>
<dbReference type="AlphaFoldDB" id="A0A6B0UQ27"/>
<evidence type="ECO:0000313" key="1">
    <source>
        <dbReference type="EMBL" id="MXU91746.1"/>
    </source>
</evidence>
<protein>
    <submittedName>
        <fullName evidence="1">Uncharacterized protein</fullName>
    </submittedName>
</protein>
<name>A0A6B0UQ27_IXORI</name>
<accession>A0A6B0UQ27</accession>
<proteinExistence type="predicted"/>